<protein>
    <submittedName>
        <fullName evidence="2">Uncharacterized protein</fullName>
    </submittedName>
</protein>
<evidence type="ECO:0000313" key="3">
    <source>
        <dbReference type="Proteomes" id="UP000692954"/>
    </source>
</evidence>
<dbReference type="EMBL" id="CAJJDN010000125">
    <property type="protein sequence ID" value="CAD8120282.1"/>
    <property type="molecule type" value="Genomic_DNA"/>
</dbReference>
<name>A0A8S1QZQ3_9CILI</name>
<keyword evidence="3" id="KW-1185">Reference proteome</keyword>
<keyword evidence="1" id="KW-0175">Coiled coil</keyword>
<feature type="coiled-coil region" evidence="1">
    <location>
        <begin position="203"/>
        <end position="230"/>
    </location>
</feature>
<gene>
    <name evidence="2" type="ORF">PSON_ATCC_30995.1.T1250098</name>
</gene>
<evidence type="ECO:0000256" key="1">
    <source>
        <dbReference type="SAM" id="Coils"/>
    </source>
</evidence>
<sequence>MNFEETLLQLSDNNLKSESNDHLQTILNTQTQSIQFKKENLTPKLVLQKLSIQKKLDVLEKNILKQDVILSSRRSKNRLHTNMNSLNENEIQQRLIFTNPNMTDQSILKKQKKELQTQITSIEFKQRENYLQNQNRIKQIQQDKESLIEKNQNLNEQQQKLNQRQQALQLKQFNLEQQEKQIQYQILCLKENEQEQLKHDEFLNKRRENMEELQIKLNESVSQLLNLANSKNKVQNQLTIQFEAIQFLIKYIIKEKQALESEQLYLQKFKQDVLNEKKQVLQVKDQII</sequence>
<feature type="coiled-coil region" evidence="1">
    <location>
        <begin position="130"/>
        <end position="171"/>
    </location>
</feature>
<comment type="caution">
    <text evidence="2">The sequence shown here is derived from an EMBL/GenBank/DDBJ whole genome shotgun (WGS) entry which is preliminary data.</text>
</comment>
<organism evidence="2 3">
    <name type="scientific">Paramecium sonneborni</name>
    <dbReference type="NCBI Taxonomy" id="65129"/>
    <lineage>
        <taxon>Eukaryota</taxon>
        <taxon>Sar</taxon>
        <taxon>Alveolata</taxon>
        <taxon>Ciliophora</taxon>
        <taxon>Intramacronucleata</taxon>
        <taxon>Oligohymenophorea</taxon>
        <taxon>Peniculida</taxon>
        <taxon>Parameciidae</taxon>
        <taxon>Paramecium</taxon>
    </lineage>
</organism>
<dbReference type="AlphaFoldDB" id="A0A8S1QZQ3"/>
<proteinExistence type="predicted"/>
<dbReference type="OrthoDB" id="307370at2759"/>
<reference evidence="2" key="1">
    <citation type="submission" date="2021-01" db="EMBL/GenBank/DDBJ databases">
        <authorList>
            <consortium name="Genoscope - CEA"/>
            <person name="William W."/>
        </authorList>
    </citation>
    <scope>NUCLEOTIDE SEQUENCE</scope>
</reference>
<evidence type="ECO:0000313" key="2">
    <source>
        <dbReference type="EMBL" id="CAD8120282.1"/>
    </source>
</evidence>
<dbReference type="Proteomes" id="UP000692954">
    <property type="component" value="Unassembled WGS sequence"/>
</dbReference>
<accession>A0A8S1QZQ3</accession>